<dbReference type="EC" id="3.1.21.10" evidence="13"/>
<keyword evidence="9 13" id="KW-0238">DNA-binding</keyword>
<evidence type="ECO:0000256" key="5">
    <source>
        <dbReference type="ARBA" id="ARBA00022759"/>
    </source>
</evidence>
<dbReference type="GO" id="GO:0008821">
    <property type="term" value="F:crossover junction DNA endonuclease activity"/>
    <property type="evidence" value="ECO:0007669"/>
    <property type="project" value="UniProtKB-UniRule"/>
</dbReference>
<keyword evidence="6 13" id="KW-0227">DNA damage</keyword>
<dbReference type="Gene3D" id="3.30.420.10">
    <property type="entry name" value="Ribonuclease H-like superfamily/Ribonuclease H"/>
    <property type="match status" value="1"/>
</dbReference>
<comment type="catalytic activity">
    <reaction evidence="12 13">
        <text>Endonucleolytic cleavage at a junction such as a reciprocal single-stranded crossover between two homologous DNA duplexes (Holliday junction).</text>
        <dbReference type="EC" id="3.1.21.10"/>
    </reaction>
</comment>
<evidence type="ECO:0000256" key="11">
    <source>
        <dbReference type="ARBA" id="ARBA00023204"/>
    </source>
</evidence>
<feature type="binding site" evidence="13">
    <location>
        <position position="142"/>
    </location>
    <ligand>
        <name>Mg(2+)</name>
        <dbReference type="ChEBI" id="CHEBI:18420"/>
        <label>2</label>
    </ligand>
</feature>
<evidence type="ECO:0000256" key="9">
    <source>
        <dbReference type="ARBA" id="ARBA00023125"/>
    </source>
</evidence>
<keyword evidence="7 13" id="KW-0378">Hydrolase</keyword>
<evidence type="ECO:0000256" key="1">
    <source>
        <dbReference type="ARBA" id="ARBA00009518"/>
    </source>
</evidence>
<feature type="binding site" evidence="13">
    <location>
        <position position="82"/>
    </location>
    <ligand>
        <name>Mg(2+)</name>
        <dbReference type="ChEBI" id="CHEBI:18420"/>
        <label>1</label>
    </ligand>
</feature>
<dbReference type="GO" id="GO:0000287">
    <property type="term" value="F:magnesium ion binding"/>
    <property type="evidence" value="ECO:0007669"/>
    <property type="project" value="UniProtKB-UniRule"/>
</dbReference>
<evidence type="ECO:0000256" key="3">
    <source>
        <dbReference type="ARBA" id="ARBA00022722"/>
    </source>
</evidence>
<comment type="subunit">
    <text evidence="13">Homodimer which binds Holliday junction (HJ) DNA. The HJ becomes 2-fold symmetrical on binding to RuvC with unstacked arms; it has a different conformation from HJ DNA in complex with RuvA. In the full resolvosome a probable DNA-RuvA(4)-RuvB(12)-RuvC(2) complex forms which resolves the HJ.</text>
</comment>
<dbReference type="InterPro" id="IPR002176">
    <property type="entry name" value="X-over_junc_endoDNase_RuvC"/>
</dbReference>
<dbReference type="CDD" id="cd16962">
    <property type="entry name" value="RuvC"/>
    <property type="match status" value="1"/>
</dbReference>
<evidence type="ECO:0000256" key="7">
    <source>
        <dbReference type="ARBA" id="ARBA00022801"/>
    </source>
</evidence>
<sequence length="241" mass="26376">MKAVGTDSRYFLSFSGNKRERIPIELAPKSQEGSGKFLRQCGSSHRICLFGVFMDVVNLKFIYRSSLMLKKNDHSLRIIGIDPGSHRAGYAVLEKASSKIRILTYGTVEVPSGTPSPENLLILRKGLREVLETFKPSVASVEEMFFAKNKKTASRVFESRGVLLVTLAEMNIQILEPTVSQIKKGTTGSGTADKKQIRQALKLLLGVDLLAGHDDSWDAVAAAYVGLSISSSPLFAARKLS</sequence>
<dbReference type="Proteomes" id="UP000011988">
    <property type="component" value="Unassembled WGS sequence"/>
</dbReference>
<comment type="similarity">
    <text evidence="1 13">Belongs to the RuvC family.</text>
</comment>
<dbReference type="SUPFAM" id="SSF53098">
    <property type="entry name" value="Ribonuclease H-like"/>
    <property type="match status" value="1"/>
</dbReference>
<evidence type="ECO:0000256" key="2">
    <source>
        <dbReference type="ARBA" id="ARBA00022490"/>
    </source>
</evidence>
<dbReference type="GO" id="GO:0003677">
    <property type="term" value="F:DNA binding"/>
    <property type="evidence" value="ECO:0007669"/>
    <property type="project" value="UniProtKB-KW"/>
</dbReference>
<comment type="subcellular location">
    <subcellularLocation>
        <location evidence="13">Cytoplasm</location>
    </subcellularLocation>
</comment>
<dbReference type="PANTHER" id="PTHR30194:SF3">
    <property type="entry name" value="CROSSOVER JUNCTION ENDODEOXYRIBONUCLEASE RUVC"/>
    <property type="match status" value="1"/>
</dbReference>
<evidence type="ECO:0000256" key="4">
    <source>
        <dbReference type="ARBA" id="ARBA00022723"/>
    </source>
</evidence>
<keyword evidence="2 13" id="KW-0963">Cytoplasm</keyword>
<evidence type="ECO:0000256" key="10">
    <source>
        <dbReference type="ARBA" id="ARBA00023172"/>
    </source>
</evidence>
<comment type="cofactor">
    <cofactor evidence="13">
        <name>Mg(2+)</name>
        <dbReference type="ChEBI" id="CHEBI:18420"/>
    </cofactor>
    <text evidence="13">Binds 2 Mg(2+) ion per subunit.</text>
</comment>
<name>M6CQ43_9LEPT</name>
<feature type="binding site" evidence="13">
    <location>
        <position position="215"/>
    </location>
    <ligand>
        <name>Mg(2+)</name>
        <dbReference type="ChEBI" id="CHEBI:18420"/>
        <label>1</label>
    </ligand>
</feature>
<evidence type="ECO:0000313" key="14">
    <source>
        <dbReference type="EMBL" id="EMJ92651.1"/>
    </source>
</evidence>
<evidence type="ECO:0000256" key="6">
    <source>
        <dbReference type="ARBA" id="ARBA00022763"/>
    </source>
</evidence>
<keyword evidence="8 13" id="KW-0460">Magnesium</keyword>
<gene>
    <name evidence="13" type="primary">ruvC</name>
    <name evidence="14" type="ORF">LEP1GSC194_3402</name>
</gene>
<dbReference type="InterPro" id="IPR036397">
    <property type="entry name" value="RNaseH_sf"/>
</dbReference>
<keyword evidence="4 13" id="KW-0479">Metal-binding</keyword>
<dbReference type="GO" id="GO:0006310">
    <property type="term" value="P:DNA recombination"/>
    <property type="evidence" value="ECO:0007669"/>
    <property type="project" value="UniProtKB-UniRule"/>
</dbReference>
<protein>
    <recommendedName>
        <fullName evidence="13">Crossover junction endodeoxyribonuclease RuvC</fullName>
        <ecNumber evidence="13">3.1.21.10</ecNumber>
    </recommendedName>
    <alternativeName>
        <fullName evidence="13">Holliday junction nuclease RuvC</fullName>
    </alternativeName>
    <alternativeName>
        <fullName evidence="13">Holliday junction resolvase RuvC</fullName>
    </alternativeName>
</protein>
<evidence type="ECO:0000256" key="13">
    <source>
        <dbReference type="HAMAP-Rule" id="MF_00034"/>
    </source>
</evidence>
<dbReference type="InterPro" id="IPR012337">
    <property type="entry name" value="RNaseH-like_sf"/>
</dbReference>
<comment type="caution">
    <text evidence="14">The sequence shown here is derived from an EMBL/GenBank/DDBJ whole genome shotgun (WGS) entry which is preliminary data.</text>
</comment>
<keyword evidence="5 13" id="KW-0255">Endonuclease</keyword>
<organism evidence="14 15">
    <name type="scientific">Leptospira alstonii serovar Sichuan str. 79601</name>
    <dbReference type="NCBI Taxonomy" id="1218565"/>
    <lineage>
        <taxon>Bacteria</taxon>
        <taxon>Pseudomonadati</taxon>
        <taxon>Spirochaetota</taxon>
        <taxon>Spirochaetia</taxon>
        <taxon>Leptospirales</taxon>
        <taxon>Leptospiraceae</taxon>
        <taxon>Leptospira</taxon>
    </lineage>
</organism>
<dbReference type="GO" id="GO:0005737">
    <property type="term" value="C:cytoplasm"/>
    <property type="evidence" value="ECO:0007669"/>
    <property type="project" value="UniProtKB-SubCell"/>
</dbReference>
<evidence type="ECO:0000313" key="15">
    <source>
        <dbReference type="Proteomes" id="UP000011988"/>
    </source>
</evidence>
<keyword evidence="11 13" id="KW-0234">DNA repair</keyword>
<feature type="active site" evidence="13">
    <location>
        <position position="215"/>
    </location>
</feature>
<feature type="active site" evidence="13">
    <location>
        <position position="142"/>
    </location>
</feature>
<keyword evidence="3 13" id="KW-0540">Nuclease</keyword>
<dbReference type="EMBL" id="ANIK01000081">
    <property type="protein sequence ID" value="EMJ92651.1"/>
    <property type="molecule type" value="Genomic_DNA"/>
</dbReference>
<proteinExistence type="inferred from homology"/>
<dbReference type="PATRIC" id="fig|1218565.3.peg.3479"/>
<evidence type="ECO:0000256" key="12">
    <source>
        <dbReference type="ARBA" id="ARBA00029354"/>
    </source>
</evidence>
<keyword evidence="10 13" id="KW-0233">DNA recombination</keyword>
<dbReference type="HAMAP" id="MF_00034">
    <property type="entry name" value="RuvC"/>
    <property type="match status" value="1"/>
</dbReference>
<dbReference type="AlphaFoldDB" id="M6CQ43"/>
<dbReference type="Pfam" id="PF02075">
    <property type="entry name" value="RuvC"/>
    <property type="match status" value="1"/>
</dbReference>
<dbReference type="PANTHER" id="PTHR30194">
    <property type="entry name" value="CROSSOVER JUNCTION ENDODEOXYRIBONUCLEASE RUVC"/>
    <property type="match status" value="1"/>
</dbReference>
<dbReference type="PRINTS" id="PR00696">
    <property type="entry name" value="RSOLVASERUVC"/>
</dbReference>
<dbReference type="FunFam" id="3.30.420.10:FF:000002">
    <property type="entry name" value="Crossover junction endodeoxyribonuclease RuvC"/>
    <property type="match status" value="1"/>
</dbReference>
<comment type="function">
    <text evidence="13">The RuvA-RuvB-RuvC complex processes Holliday junction (HJ) DNA during genetic recombination and DNA repair. Endonuclease that resolves HJ intermediates. Cleaves cruciform DNA by making single-stranded nicks across the HJ at symmetrical positions within the homologous arms, yielding a 5'-phosphate and a 3'-hydroxyl group; requires a central core of homology in the junction. The consensus cleavage sequence is 5'-(A/T)TT(C/G)-3'. Cleavage occurs on the 3'-side of the TT dinucleotide at the point of strand exchange. HJ branch migration catalyzed by RuvA-RuvB allows RuvC to scan DNA until it finds its consensus sequence, where it cleaves and resolves the cruciform DNA.</text>
</comment>
<reference evidence="14 15" key="1">
    <citation type="submission" date="2013-01" db="EMBL/GenBank/DDBJ databases">
        <authorList>
            <person name="Harkins D.M."/>
            <person name="Durkin A.S."/>
            <person name="Brinkac L.M."/>
            <person name="Haft D.H."/>
            <person name="Selengut J.D."/>
            <person name="Sanka R."/>
            <person name="DePew J."/>
            <person name="Purushe J."/>
            <person name="Galloway R.L."/>
            <person name="Vinetz J.M."/>
            <person name="Sutton G.G."/>
            <person name="Nierman W.C."/>
            <person name="Fouts D.E."/>
        </authorList>
    </citation>
    <scope>NUCLEOTIDE SEQUENCE [LARGE SCALE GENOMIC DNA]</scope>
    <source>
        <strain evidence="14 15">79601</strain>
    </source>
</reference>
<evidence type="ECO:0000256" key="8">
    <source>
        <dbReference type="ARBA" id="ARBA00022842"/>
    </source>
</evidence>
<dbReference type="GO" id="GO:0048476">
    <property type="term" value="C:Holliday junction resolvase complex"/>
    <property type="evidence" value="ECO:0007669"/>
    <property type="project" value="UniProtKB-UniRule"/>
</dbReference>
<dbReference type="GO" id="GO:0006281">
    <property type="term" value="P:DNA repair"/>
    <property type="evidence" value="ECO:0007669"/>
    <property type="project" value="UniProtKB-UniRule"/>
</dbReference>
<feature type="active site" evidence="13">
    <location>
        <position position="82"/>
    </location>
</feature>
<accession>M6CQ43</accession>